<protein>
    <submittedName>
        <fullName evidence="2">Uncharacterized protein</fullName>
    </submittedName>
</protein>
<keyword evidence="1" id="KW-0812">Transmembrane</keyword>
<reference evidence="2" key="2">
    <citation type="journal article" date="2015" name="Data Brief">
        <title>Shoot transcriptome of the giant reed, Arundo donax.</title>
        <authorList>
            <person name="Barrero R.A."/>
            <person name="Guerrero F.D."/>
            <person name="Moolhuijzen P."/>
            <person name="Goolsby J.A."/>
            <person name="Tidwell J."/>
            <person name="Bellgard S.E."/>
            <person name="Bellgard M.I."/>
        </authorList>
    </citation>
    <scope>NUCLEOTIDE SEQUENCE</scope>
    <source>
        <tissue evidence="2">Shoot tissue taken approximately 20 cm above the soil surface</tissue>
    </source>
</reference>
<keyword evidence="1" id="KW-0472">Membrane</keyword>
<proteinExistence type="predicted"/>
<evidence type="ECO:0000313" key="2">
    <source>
        <dbReference type="EMBL" id="JAD59326.1"/>
    </source>
</evidence>
<name>A0A0A9B7I8_ARUDO</name>
<dbReference type="EMBL" id="GBRH01238569">
    <property type="protein sequence ID" value="JAD59326.1"/>
    <property type="molecule type" value="Transcribed_RNA"/>
</dbReference>
<evidence type="ECO:0000256" key="1">
    <source>
        <dbReference type="SAM" id="Phobius"/>
    </source>
</evidence>
<dbReference type="AlphaFoldDB" id="A0A0A9B7I8"/>
<sequence length="49" mass="5621">MGKKFGDFFSFISRIYFKQFTCLAVVLALPFLLCLFSIVSSLFIFLLST</sequence>
<keyword evidence="1" id="KW-1133">Transmembrane helix</keyword>
<organism evidence="2">
    <name type="scientific">Arundo donax</name>
    <name type="common">Giant reed</name>
    <name type="synonym">Donax arundinaceus</name>
    <dbReference type="NCBI Taxonomy" id="35708"/>
    <lineage>
        <taxon>Eukaryota</taxon>
        <taxon>Viridiplantae</taxon>
        <taxon>Streptophyta</taxon>
        <taxon>Embryophyta</taxon>
        <taxon>Tracheophyta</taxon>
        <taxon>Spermatophyta</taxon>
        <taxon>Magnoliopsida</taxon>
        <taxon>Liliopsida</taxon>
        <taxon>Poales</taxon>
        <taxon>Poaceae</taxon>
        <taxon>PACMAD clade</taxon>
        <taxon>Arundinoideae</taxon>
        <taxon>Arundineae</taxon>
        <taxon>Arundo</taxon>
    </lineage>
</organism>
<accession>A0A0A9B7I8</accession>
<feature type="transmembrane region" description="Helical" evidence="1">
    <location>
        <begin position="20"/>
        <end position="47"/>
    </location>
</feature>
<reference evidence="2" key="1">
    <citation type="submission" date="2014-09" db="EMBL/GenBank/DDBJ databases">
        <authorList>
            <person name="Magalhaes I.L.F."/>
            <person name="Oliveira U."/>
            <person name="Santos F.R."/>
            <person name="Vidigal T.H.D.A."/>
            <person name="Brescovit A.D."/>
            <person name="Santos A.J."/>
        </authorList>
    </citation>
    <scope>NUCLEOTIDE SEQUENCE</scope>
    <source>
        <tissue evidence="2">Shoot tissue taken approximately 20 cm above the soil surface</tissue>
    </source>
</reference>